<dbReference type="PANTHER" id="PTHR33567:SF3">
    <property type="entry name" value="CHROMATE ION TRANSPORTER (EUROFUNG)"/>
    <property type="match status" value="1"/>
</dbReference>
<evidence type="ECO:0000256" key="2">
    <source>
        <dbReference type="ARBA" id="ARBA00005262"/>
    </source>
</evidence>
<dbReference type="Pfam" id="PF02417">
    <property type="entry name" value="Chromate_transp"/>
    <property type="match status" value="2"/>
</dbReference>
<feature type="transmembrane region" description="Helical" evidence="7">
    <location>
        <begin position="230"/>
        <end position="251"/>
    </location>
</feature>
<dbReference type="InterPro" id="IPR014047">
    <property type="entry name" value="Chr_Tranpt_l_chain"/>
</dbReference>
<dbReference type="PANTHER" id="PTHR33567">
    <property type="entry name" value="CHROMATE ION TRANSPORTER (EUROFUNG)"/>
    <property type="match status" value="1"/>
</dbReference>
<dbReference type="Proteomes" id="UP000294444">
    <property type="component" value="Chromosome"/>
</dbReference>
<proteinExistence type="inferred from homology"/>
<feature type="transmembrane region" description="Helical" evidence="7">
    <location>
        <begin position="146"/>
        <end position="179"/>
    </location>
</feature>
<comment type="subcellular location">
    <subcellularLocation>
        <location evidence="1">Cell membrane</location>
        <topology evidence="1">Multi-pass membrane protein</topology>
    </subcellularLocation>
</comment>
<evidence type="ECO:0000313" key="8">
    <source>
        <dbReference type="EMBL" id="QBQ64026.1"/>
    </source>
</evidence>
<gene>
    <name evidence="8" type="primary">chrA</name>
    <name evidence="8" type="ORF">EXH44_07210</name>
</gene>
<feature type="transmembrane region" description="Helical" evidence="7">
    <location>
        <begin position="111"/>
        <end position="134"/>
    </location>
</feature>
<comment type="similarity">
    <text evidence="2">Belongs to the chromate ion transporter (CHR) (TC 2.A.51) family.</text>
</comment>
<keyword evidence="9" id="KW-1185">Reference proteome</keyword>
<dbReference type="AlphaFoldDB" id="A0A4P7CGD9"/>
<evidence type="ECO:0000256" key="1">
    <source>
        <dbReference type="ARBA" id="ARBA00004651"/>
    </source>
</evidence>
<feature type="transmembrane region" description="Helical" evidence="7">
    <location>
        <begin position="12"/>
        <end position="35"/>
    </location>
</feature>
<dbReference type="GO" id="GO:0005886">
    <property type="term" value="C:plasma membrane"/>
    <property type="evidence" value="ECO:0007669"/>
    <property type="project" value="UniProtKB-SubCell"/>
</dbReference>
<dbReference type="PIRSF" id="PIRSF004810">
    <property type="entry name" value="ChrA"/>
    <property type="match status" value="1"/>
</dbReference>
<reference evidence="8 9" key="1">
    <citation type="submission" date="2019-03" db="EMBL/GenBank/DDBJ databases">
        <authorList>
            <person name="Che Y."/>
            <person name="Zhou L."/>
        </authorList>
    </citation>
    <scope>NUCLEOTIDE SEQUENCE [LARGE SCALE GENOMIC DNA]</scope>
    <source>
        <strain evidence="8 9">AIFJ1607</strain>
    </source>
</reference>
<sequence>MQQLQSFHATWQVFLTFLRLGLTSFGGPVAHLGYFHHEFVERKKWLTEQEYADLVALCQFLPGPASSQVGMGIGLMRSGYLGLVAAWIGFTLPSALVLILFALGAVHFQEIIPAGLLHGLKVASVAIVVQAVWGMMKMFCKDQKQIAIMVFATTVVLLFPSAWVQVLVIVLAALISLAWLPQPQVSQTSSGSTGSKKMALFSLGLFFILLIGLPFLTYHGSSHYLAMIDSFYRSGALVFGGGHVVLPLLQTETVSTGWVSHDLFLAGYALAQTVPGPLFTFAAFLGAADQGWLGGVVALLAIFLPSALLVLGALPFWATLRTNPLAQKALVGVNSALVGLLLAALYNPIWVNAILHPKDFCLALIAFVALMFWKLPAWLVIVASGAISAIFYTF</sequence>
<evidence type="ECO:0000256" key="5">
    <source>
        <dbReference type="ARBA" id="ARBA00022989"/>
    </source>
</evidence>
<feature type="transmembrane region" description="Helical" evidence="7">
    <location>
        <begin position="263"/>
        <end position="285"/>
    </location>
</feature>
<feature type="transmembrane region" description="Helical" evidence="7">
    <location>
        <begin position="361"/>
        <end position="392"/>
    </location>
</feature>
<feature type="transmembrane region" description="Helical" evidence="7">
    <location>
        <begin position="292"/>
        <end position="317"/>
    </location>
</feature>
<name>A0A4P7CGD9_9PAST</name>
<dbReference type="KEGG" id="aio:EXH44_07210"/>
<dbReference type="InterPro" id="IPR003370">
    <property type="entry name" value="Chromate_transpt"/>
</dbReference>
<accession>A0A4P7CGD9</accession>
<evidence type="ECO:0000256" key="3">
    <source>
        <dbReference type="ARBA" id="ARBA00022475"/>
    </source>
</evidence>
<evidence type="ECO:0000256" key="4">
    <source>
        <dbReference type="ARBA" id="ARBA00022692"/>
    </source>
</evidence>
<dbReference type="EMBL" id="CP038145">
    <property type="protein sequence ID" value="QBQ64026.1"/>
    <property type="molecule type" value="Genomic_DNA"/>
</dbReference>
<evidence type="ECO:0000256" key="6">
    <source>
        <dbReference type="ARBA" id="ARBA00023136"/>
    </source>
</evidence>
<organism evidence="8 9">
    <name type="scientific">Actinobacillus indolicus</name>
    <dbReference type="NCBI Taxonomy" id="51049"/>
    <lineage>
        <taxon>Bacteria</taxon>
        <taxon>Pseudomonadati</taxon>
        <taxon>Pseudomonadota</taxon>
        <taxon>Gammaproteobacteria</taxon>
        <taxon>Pasteurellales</taxon>
        <taxon>Pasteurellaceae</taxon>
        <taxon>Actinobacillus</taxon>
    </lineage>
</organism>
<keyword evidence="4 7" id="KW-0812">Transmembrane</keyword>
<feature type="transmembrane region" description="Helical" evidence="7">
    <location>
        <begin position="80"/>
        <end position="105"/>
    </location>
</feature>
<feature type="transmembrane region" description="Helical" evidence="7">
    <location>
        <begin position="329"/>
        <end position="349"/>
    </location>
</feature>
<keyword evidence="6 7" id="KW-0472">Membrane</keyword>
<feature type="transmembrane region" description="Helical" evidence="7">
    <location>
        <begin position="199"/>
        <end position="218"/>
    </location>
</feature>
<dbReference type="GO" id="GO:0015109">
    <property type="term" value="F:chromate transmembrane transporter activity"/>
    <property type="evidence" value="ECO:0007669"/>
    <property type="project" value="InterPro"/>
</dbReference>
<evidence type="ECO:0000313" key="9">
    <source>
        <dbReference type="Proteomes" id="UP000294444"/>
    </source>
</evidence>
<keyword evidence="3" id="KW-1003">Cell membrane</keyword>
<dbReference type="NCBIfam" id="TIGR00937">
    <property type="entry name" value="2A51"/>
    <property type="match status" value="1"/>
</dbReference>
<keyword evidence="5 7" id="KW-1133">Transmembrane helix</keyword>
<dbReference type="RefSeq" id="WP_162856867.1">
    <property type="nucleotide sequence ID" value="NZ_CP038145.1"/>
</dbReference>
<protein>
    <submittedName>
        <fullName evidence="8">Chromate efflux transporter</fullName>
    </submittedName>
</protein>
<evidence type="ECO:0000256" key="7">
    <source>
        <dbReference type="SAM" id="Phobius"/>
    </source>
</evidence>